<keyword evidence="2" id="KW-1185">Reference proteome</keyword>
<evidence type="ECO:0008006" key="3">
    <source>
        <dbReference type="Google" id="ProtNLM"/>
    </source>
</evidence>
<sequence>MSVPPPRRPAEELPADLDPVCVPAHPIRRDGRWGVNLELRSYRGEPTAFIFSSPETLVGTLGEHQPWVGLPMVAARNLAELYGVRRFLIDPVSDADLPRWTQGNLRAVWHHLHGANGEGTTR</sequence>
<dbReference type="AlphaFoldDB" id="A0A540W8W1"/>
<accession>A0A540W8W1</accession>
<name>A0A540W8W1_9ACTN</name>
<proteinExistence type="predicted"/>
<reference evidence="1 2" key="1">
    <citation type="submission" date="2019-06" db="EMBL/GenBank/DDBJ databases">
        <title>Description of Kitasatospora acidophila sp. nov. isolated from pine grove soil, and reclassification of Streptomyces novaecaesareae to Kitasatospora novaeceasareae comb. nov.</title>
        <authorList>
            <person name="Kim M.J."/>
        </authorList>
    </citation>
    <scope>NUCLEOTIDE SEQUENCE [LARGE SCALE GENOMIC DNA]</scope>
    <source>
        <strain evidence="1 2">MMS16-CNU292</strain>
    </source>
</reference>
<evidence type="ECO:0000313" key="2">
    <source>
        <dbReference type="Proteomes" id="UP000319103"/>
    </source>
</evidence>
<dbReference type="Proteomes" id="UP000319103">
    <property type="component" value="Unassembled WGS sequence"/>
</dbReference>
<organism evidence="1 2">
    <name type="scientific">Kitasatospora acidiphila</name>
    <dbReference type="NCBI Taxonomy" id="2567942"/>
    <lineage>
        <taxon>Bacteria</taxon>
        <taxon>Bacillati</taxon>
        <taxon>Actinomycetota</taxon>
        <taxon>Actinomycetes</taxon>
        <taxon>Kitasatosporales</taxon>
        <taxon>Streptomycetaceae</taxon>
        <taxon>Kitasatospora</taxon>
    </lineage>
</organism>
<gene>
    <name evidence="1" type="ORF">E6W39_28395</name>
</gene>
<protein>
    <recommendedName>
        <fullName evidence="3">SseB protein N-terminal domain-containing protein</fullName>
    </recommendedName>
</protein>
<dbReference type="EMBL" id="VIGB01000003">
    <property type="protein sequence ID" value="TQF05438.1"/>
    <property type="molecule type" value="Genomic_DNA"/>
</dbReference>
<dbReference type="InterPro" id="IPR049975">
    <property type="entry name" value="SAV_915-like_dom"/>
</dbReference>
<evidence type="ECO:0000313" key="1">
    <source>
        <dbReference type="EMBL" id="TQF05438.1"/>
    </source>
</evidence>
<comment type="caution">
    <text evidence="1">The sequence shown here is derived from an EMBL/GenBank/DDBJ whole genome shotgun (WGS) entry which is preliminary data.</text>
</comment>
<dbReference type="RefSeq" id="WP_141635915.1">
    <property type="nucleotide sequence ID" value="NZ_VIGB01000003.1"/>
</dbReference>
<dbReference type="NCBIfam" id="NF042914">
    <property type="entry name" value="SAV915_dom"/>
    <property type="match status" value="1"/>
</dbReference>